<dbReference type="Pfam" id="PF01244">
    <property type="entry name" value="Peptidase_M19"/>
    <property type="match status" value="1"/>
</dbReference>
<dbReference type="PANTHER" id="PTHR10443">
    <property type="entry name" value="MICROSOMAL DIPEPTIDASE"/>
    <property type="match status" value="1"/>
</dbReference>
<dbReference type="GO" id="GO:0006508">
    <property type="term" value="P:proteolysis"/>
    <property type="evidence" value="ECO:0007669"/>
    <property type="project" value="InterPro"/>
</dbReference>
<gene>
    <name evidence="1" type="ordered locus">SpiBuddy_2176</name>
</gene>
<dbReference type="InterPro" id="IPR008257">
    <property type="entry name" value="Pept_M19"/>
</dbReference>
<proteinExistence type="predicted"/>
<dbReference type="RefSeq" id="WP_013607844.1">
    <property type="nucleotide sequence ID" value="NC_015152.1"/>
</dbReference>
<dbReference type="AlphaFoldDB" id="F0RSU5"/>
<dbReference type="STRING" id="158189.SpiBuddy_2176"/>
<accession>F0RSU5</accession>
<dbReference type="Gene3D" id="3.20.20.140">
    <property type="entry name" value="Metal-dependent hydrolases"/>
    <property type="match status" value="1"/>
</dbReference>
<dbReference type="EMBL" id="CP002541">
    <property type="protein sequence ID" value="ADY13995.1"/>
    <property type="molecule type" value="Genomic_DNA"/>
</dbReference>
<keyword evidence="2" id="KW-1185">Reference proteome</keyword>
<evidence type="ECO:0000313" key="2">
    <source>
        <dbReference type="Proteomes" id="UP000008466"/>
    </source>
</evidence>
<organism evidence="1 2">
    <name type="scientific">Sphaerochaeta globosa (strain ATCC BAA-1886 / DSM 22777 / Buddy)</name>
    <name type="common">Spirochaeta sp. (strain Buddy)</name>
    <dbReference type="NCBI Taxonomy" id="158189"/>
    <lineage>
        <taxon>Bacteria</taxon>
        <taxon>Pseudomonadati</taxon>
        <taxon>Spirochaetota</taxon>
        <taxon>Spirochaetia</taxon>
        <taxon>Spirochaetales</taxon>
        <taxon>Sphaerochaetaceae</taxon>
        <taxon>Sphaerochaeta</taxon>
    </lineage>
</organism>
<sequence length="306" mass="34139">MYPVIDLHCDTIYELEYQKEGSLAENKGHTSLRWMDKAGKVTTCFALFVDTKQCVSAWHQAQALHERFLREMRLNQDRIIPVSQAVELATSFKHGAILSCEELQILEGKLDRIQTLSSWGVRLATLTWNYENDLGFPHHQRGGLKSFGFAAVEALEQNNILVDVSHLNDDGFFDVASVARKPLIASHSNCRYITNHSRNLSDRMIRTIAESGGVIGLNFCPSFLSEDWHSSSLEAMVRHALHLKKVGGSSVLALGTDYDGITGELAIPHYDSLPLLWQALEHSGFTASELEGLWSENALRVLCGDA</sequence>
<dbReference type="OrthoDB" id="9804920at2"/>
<name>F0RSU5_SPHGB</name>
<dbReference type="Proteomes" id="UP000008466">
    <property type="component" value="Chromosome"/>
</dbReference>
<evidence type="ECO:0000313" key="1">
    <source>
        <dbReference type="EMBL" id="ADY13995.1"/>
    </source>
</evidence>
<dbReference type="HOGENOM" id="CLU_031404_2_1_12"/>
<reference evidence="2" key="1">
    <citation type="submission" date="2011-02" db="EMBL/GenBank/DDBJ databases">
        <title>Complete sequence of Spirochaeta sp. Buddy.</title>
        <authorList>
            <person name="Lucas S."/>
            <person name="Copeland A."/>
            <person name="Lapidus A."/>
            <person name="Cheng J.-F."/>
            <person name="Goodwin L."/>
            <person name="Pitluck S."/>
            <person name="Zeytun A."/>
            <person name="Detter J.C."/>
            <person name="Han C."/>
            <person name="Tapia R."/>
            <person name="Land M."/>
            <person name="Hauser L."/>
            <person name="Kyrpides N."/>
            <person name="Ivanova N."/>
            <person name="Mikhailova N."/>
            <person name="Pagani I."/>
            <person name="Ritalahti K.M."/>
            <person name="Loeffler F.E."/>
            <person name="Woyke T."/>
        </authorList>
    </citation>
    <scope>NUCLEOTIDE SEQUENCE [LARGE SCALE GENOMIC DNA]</scope>
    <source>
        <strain evidence="2">ATCC BAA-1886 / DSM 22777 / Buddy</strain>
    </source>
</reference>
<dbReference type="PANTHER" id="PTHR10443:SF12">
    <property type="entry name" value="DIPEPTIDASE"/>
    <property type="match status" value="1"/>
</dbReference>
<dbReference type="InterPro" id="IPR032466">
    <property type="entry name" value="Metal_Hydrolase"/>
</dbReference>
<dbReference type="eggNOG" id="COG2355">
    <property type="taxonomic scope" value="Bacteria"/>
</dbReference>
<protein>
    <submittedName>
        <fullName evidence="1">Peptidase M19 renal dipeptidase</fullName>
    </submittedName>
</protein>
<dbReference type="KEGG" id="sbu:SpiBuddy_2176"/>
<dbReference type="SUPFAM" id="SSF51556">
    <property type="entry name" value="Metallo-dependent hydrolases"/>
    <property type="match status" value="1"/>
</dbReference>
<dbReference type="GO" id="GO:0070573">
    <property type="term" value="F:metallodipeptidase activity"/>
    <property type="evidence" value="ECO:0007669"/>
    <property type="project" value="InterPro"/>
</dbReference>
<dbReference type="PROSITE" id="PS51365">
    <property type="entry name" value="RENAL_DIPEPTIDASE_2"/>
    <property type="match status" value="1"/>
</dbReference>